<protein>
    <submittedName>
        <fullName evidence="1">Uncharacterized protein</fullName>
    </submittedName>
</protein>
<accession>A0A3S2U1B8</accession>
<dbReference type="OrthoDB" id="8687690at2"/>
<dbReference type="EMBL" id="SACT01000007">
    <property type="protein sequence ID" value="RVT49788.1"/>
    <property type="molecule type" value="Genomic_DNA"/>
</dbReference>
<reference evidence="1 2" key="1">
    <citation type="submission" date="2019-01" db="EMBL/GenBank/DDBJ databases">
        <authorList>
            <person name="Chen W.-M."/>
        </authorList>
    </citation>
    <scope>NUCLEOTIDE SEQUENCE [LARGE SCALE GENOMIC DNA]</scope>
    <source>
        <strain evidence="1 2">ICH-3</strain>
    </source>
</reference>
<name>A0A3S2U1B8_9BURK</name>
<sequence>MQAHYDAEFHREQGITEADWLQLLPRAAQGHGLTVGDGRAEIAIGSGRLQLAWTVMPPRQIALIRLPRLAVHYRFDGVDSADRQAFMKRFDLTIQRGGG</sequence>
<evidence type="ECO:0000313" key="2">
    <source>
        <dbReference type="Proteomes" id="UP000288178"/>
    </source>
</evidence>
<dbReference type="AlphaFoldDB" id="A0A3S2U1B8"/>
<keyword evidence="2" id="KW-1185">Reference proteome</keyword>
<organism evidence="1 2">
    <name type="scientific">Rubrivivax albus</name>
    <dbReference type="NCBI Taxonomy" id="2499835"/>
    <lineage>
        <taxon>Bacteria</taxon>
        <taxon>Pseudomonadati</taxon>
        <taxon>Pseudomonadota</taxon>
        <taxon>Betaproteobacteria</taxon>
        <taxon>Burkholderiales</taxon>
        <taxon>Sphaerotilaceae</taxon>
        <taxon>Rubrivivax</taxon>
    </lineage>
</organism>
<evidence type="ECO:0000313" key="1">
    <source>
        <dbReference type="EMBL" id="RVT49788.1"/>
    </source>
</evidence>
<proteinExistence type="predicted"/>
<dbReference type="Proteomes" id="UP000288178">
    <property type="component" value="Unassembled WGS sequence"/>
</dbReference>
<comment type="caution">
    <text evidence="1">The sequence shown here is derived from an EMBL/GenBank/DDBJ whole genome shotgun (WGS) entry which is preliminary data.</text>
</comment>
<dbReference type="RefSeq" id="WP_128199960.1">
    <property type="nucleotide sequence ID" value="NZ_SACT01000007.1"/>
</dbReference>
<gene>
    <name evidence="1" type="ORF">ENE75_19315</name>
</gene>